<dbReference type="Pfam" id="PF01446">
    <property type="entry name" value="Rep_1"/>
    <property type="match status" value="1"/>
</dbReference>
<dbReference type="GO" id="GO:0003677">
    <property type="term" value="F:DNA binding"/>
    <property type="evidence" value="ECO:0007669"/>
    <property type="project" value="InterPro"/>
</dbReference>
<dbReference type="InterPro" id="IPR000989">
    <property type="entry name" value="Rep"/>
</dbReference>
<keyword evidence="3" id="KW-0614">Plasmid</keyword>
<dbReference type="GO" id="GO:0006260">
    <property type="term" value="P:DNA replication"/>
    <property type="evidence" value="ECO:0007669"/>
    <property type="project" value="UniProtKB-KW"/>
</dbReference>
<reference evidence="3" key="2">
    <citation type="submission" date="2015-07" db="EMBL/GenBank/DDBJ databases">
        <title>Plasmids, circular viruses and viroids from rat gut.</title>
        <authorList>
            <person name="Jorgensen T.J."/>
            <person name="Hansen M.A."/>
            <person name="Xu Z."/>
            <person name="Tabak M.A."/>
            <person name="Sorensen S.J."/>
            <person name="Hansen L.H."/>
        </authorList>
    </citation>
    <scope>NUCLEOTIDE SEQUENCE</scope>
    <source>
        <plasmid evidence="3">pRGRH0134</plasmid>
    </source>
</reference>
<keyword evidence="1" id="KW-0235">DNA replication</keyword>
<dbReference type="EMBL" id="LN852824">
    <property type="protein sequence ID" value="CRY94028.1"/>
    <property type="molecule type" value="Genomic_DNA"/>
</dbReference>
<dbReference type="AlphaFoldDB" id="A0A0H5PWS2"/>
<reference evidence="3" key="1">
    <citation type="submission" date="2015-06" db="EMBL/GenBank/DDBJ databases">
        <authorList>
            <person name="Joergensen T."/>
        </authorList>
    </citation>
    <scope>NUCLEOTIDE SEQUENCE</scope>
    <source>
        <plasmid evidence="3">pRGRH0134</plasmid>
    </source>
</reference>
<evidence type="ECO:0008006" key="4">
    <source>
        <dbReference type="Google" id="ProtNLM"/>
    </source>
</evidence>
<geneLocation type="plasmid" evidence="3">
    <name>pRGRH0134</name>
</geneLocation>
<sequence length="363" mass="40702">MGNDNTHQQAIKPAALLDDSSSTGKKRPWKRHKVTSRAIAASLRRISNAKKGKRPELSRRAARMKRCGDYLVFADTVNTETGEVTRKLRAAEFCRDRLCPMCQWRKSLVTFHQLSEIMDRVAGEHPDAVPLFLTLTVRNCASETLGETIALLLKSWSRMMNKAGRRKPWRVALGWFRALEITYNQETGEWHPHIHAIVLVRESYFDTAGTDYIDHDGWVAEWRWALRADYDPSVEVHTVKGERAHAVAEVSKYAVKPGEWVDEADSSGTDERVELLATVLKGCRLVAFGGVMKEARAALKQEDAETADLVQTGDDATVRGDLVVALDRFEWQIGVTNYVQVSHEEVDVSAAANDACGGLFLRP</sequence>
<evidence type="ECO:0000256" key="2">
    <source>
        <dbReference type="SAM" id="MobiDB-lite"/>
    </source>
</evidence>
<feature type="region of interest" description="Disordered" evidence="2">
    <location>
        <begin position="1"/>
        <end position="34"/>
    </location>
</feature>
<proteinExistence type="predicted"/>
<evidence type="ECO:0000313" key="3">
    <source>
        <dbReference type="EMBL" id="CRY94028.1"/>
    </source>
</evidence>
<accession>A0A0H5PWS2</accession>
<organism evidence="3">
    <name type="scientific">uncultured prokaryote</name>
    <dbReference type="NCBI Taxonomy" id="198431"/>
    <lineage>
        <taxon>unclassified sequences</taxon>
        <taxon>environmental samples</taxon>
    </lineage>
</organism>
<protein>
    <recommendedName>
        <fullName evidence="4">Replication protein</fullName>
    </recommendedName>
</protein>
<name>A0A0H5PWS2_9ZZZZ</name>
<evidence type="ECO:0000256" key="1">
    <source>
        <dbReference type="ARBA" id="ARBA00022705"/>
    </source>
</evidence>
<feature type="compositionally biased region" description="Basic residues" evidence="2">
    <location>
        <begin position="24"/>
        <end position="34"/>
    </location>
</feature>